<evidence type="ECO:0000256" key="3">
    <source>
        <dbReference type="ARBA" id="ARBA00022448"/>
    </source>
</evidence>
<evidence type="ECO:0000256" key="9">
    <source>
        <dbReference type="RuleBase" id="RU363032"/>
    </source>
</evidence>
<keyword evidence="3 9" id="KW-0813">Transport</keyword>
<evidence type="ECO:0000313" key="11">
    <source>
        <dbReference type="EMBL" id="GHB14603.1"/>
    </source>
</evidence>
<evidence type="ECO:0000313" key="12">
    <source>
        <dbReference type="Proteomes" id="UP000646745"/>
    </source>
</evidence>
<feature type="transmembrane region" description="Helical" evidence="9">
    <location>
        <begin position="20"/>
        <end position="45"/>
    </location>
</feature>
<dbReference type="NCBIfam" id="TIGR01726">
    <property type="entry name" value="HEQRo_perm_3TM"/>
    <property type="match status" value="1"/>
</dbReference>
<evidence type="ECO:0000256" key="5">
    <source>
        <dbReference type="ARBA" id="ARBA00022692"/>
    </source>
</evidence>
<dbReference type="Gene3D" id="1.10.3720.10">
    <property type="entry name" value="MetI-like"/>
    <property type="match status" value="1"/>
</dbReference>
<keyword evidence="7 9" id="KW-1133">Transmembrane helix</keyword>
<evidence type="ECO:0000256" key="2">
    <source>
        <dbReference type="ARBA" id="ARBA00010072"/>
    </source>
</evidence>
<dbReference type="Pfam" id="PF00528">
    <property type="entry name" value="BPD_transp_1"/>
    <property type="match status" value="1"/>
</dbReference>
<feature type="domain" description="ABC transmembrane type-1" evidence="10">
    <location>
        <begin position="21"/>
        <end position="209"/>
    </location>
</feature>
<dbReference type="InterPro" id="IPR010065">
    <property type="entry name" value="AA_ABC_transptr_permease_3TM"/>
</dbReference>
<keyword evidence="5 9" id="KW-0812">Transmembrane</keyword>
<feature type="transmembrane region" description="Helical" evidence="9">
    <location>
        <begin position="83"/>
        <end position="100"/>
    </location>
</feature>
<comment type="caution">
    <text evidence="11">The sequence shown here is derived from an EMBL/GenBank/DDBJ whole genome shotgun (WGS) entry which is preliminary data.</text>
</comment>
<evidence type="ECO:0000256" key="8">
    <source>
        <dbReference type="ARBA" id="ARBA00023136"/>
    </source>
</evidence>
<dbReference type="EMBL" id="BMZI01000002">
    <property type="protein sequence ID" value="GHB14603.1"/>
    <property type="molecule type" value="Genomic_DNA"/>
</dbReference>
<keyword evidence="4" id="KW-1003">Cell membrane</keyword>
<keyword evidence="8 9" id="KW-0472">Membrane</keyword>
<feature type="transmembrane region" description="Helical" evidence="9">
    <location>
        <begin position="194"/>
        <end position="212"/>
    </location>
</feature>
<organism evidence="11 12">
    <name type="scientific">Salinicola rhizosphaerae</name>
    <dbReference type="NCBI Taxonomy" id="1443141"/>
    <lineage>
        <taxon>Bacteria</taxon>
        <taxon>Pseudomonadati</taxon>
        <taxon>Pseudomonadota</taxon>
        <taxon>Gammaproteobacteria</taxon>
        <taxon>Oceanospirillales</taxon>
        <taxon>Halomonadaceae</taxon>
        <taxon>Salinicola</taxon>
    </lineage>
</organism>
<evidence type="ECO:0000256" key="7">
    <source>
        <dbReference type="ARBA" id="ARBA00022989"/>
    </source>
</evidence>
<dbReference type="PANTHER" id="PTHR30614">
    <property type="entry name" value="MEMBRANE COMPONENT OF AMINO ACID ABC TRANSPORTER"/>
    <property type="match status" value="1"/>
</dbReference>
<keyword evidence="12" id="KW-1185">Reference proteome</keyword>
<reference evidence="12" key="1">
    <citation type="journal article" date="2019" name="Int. J. Syst. Evol. Microbiol.">
        <title>The Global Catalogue of Microorganisms (GCM) 10K type strain sequencing project: providing services to taxonomists for standard genome sequencing and annotation.</title>
        <authorList>
            <consortium name="The Broad Institute Genomics Platform"/>
            <consortium name="The Broad Institute Genome Sequencing Center for Infectious Disease"/>
            <person name="Wu L."/>
            <person name="Ma J."/>
        </authorList>
    </citation>
    <scope>NUCLEOTIDE SEQUENCE [LARGE SCALE GENOMIC DNA]</scope>
    <source>
        <strain evidence="12">KCTC 32998</strain>
    </source>
</reference>
<gene>
    <name evidence="11" type="ORF">GCM10009038_11280</name>
</gene>
<feature type="transmembrane region" description="Helical" evidence="9">
    <location>
        <begin position="57"/>
        <end position="77"/>
    </location>
</feature>
<dbReference type="InterPro" id="IPR035906">
    <property type="entry name" value="MetI-like_sf"/>
</dbReference>
<proteinExistence type="inferred from homology"/>
<keyword evidence="6" id="KW-0029">Amino-acid transport</keyword>
<comment type="subcellular location">
    <subcellularLocation>
        <location evidence="1">Cell inner membrane</location>
        <topology evidence="1">Multi-pass membrane protein</topology>
    </subcellularLocation>
    <subcellularLocation>
        <location evidence="9">Cell membrane</location>
        <topology evidence="9">Multi-pass membrane protein</topology>
    </subcellularLocation>
</comment>
<comment type="similarity">
    <text evidence="2">Belongs to the binding-protein-dependent transport system permease family. HisMQ subfamily.</text>
</comment>
<dbReference type="RefSeq" id="WP_189443655.1">
    <property type="nucleotide sequence ID" value="NZ_BMZI01000002.1"/>
</dbReference>
<dbReference type="CDD" id="cd06261">
    <property type="entry name" value="TM_PBP2"/>
    <property type="match status" value="1"/>
</dbReference>
<dbReference type="InterPro" id="IPR043429">
    <property type="entry name" value="ArtM/GltK/GlnP/TcyL/YhdX-like"/>
</dbReference>
<evidence type="ECO:0000256" key="6">
    <source>
        <dbReference type="ARBA" id="ARBA00022970"/>
    </source>
</evidence>
<name>A0ABQ3DY38_9GAMM</name>
<sequence>MNDSVTLILSYLSSANFLRAAGMTLALTVCSMLLGMLIGLIVALLQERRNRLVRALVMLYLWLFRGTPVLLQIIFIFNVLPNFGILLSGFTSGVIALALNEGAYMAEIYRSGLQSVGARQRTAGYALGMRGWQVMRYVVLPQAMKVVIPPTGNQFMGMLKNSALVSVIAVEELLLVADQTASANFRYLESLTAAAVYYLIMTTLFMLIQQLIEQRFKTQRSQEAPRSWSQRFLRMTRA</sequence>
<dbReference type="PANTHER" id="PTHR30614:SF0">
    <property type="entry name" value="L-CYSTINE TRANSPORT SYSTEM PERMEASE PROTEIN TCYL"/>
    <property type="match status" value="1"/>
</dbReference>
<evidence type="ECO:0000256" key="1">
    <source>
        <dbReference type="ARBA" id="ARBA00004429"/>
    </source>
</evidence>
<dbReference type="PROSITE" id="PS50928">
    <property type="entry name" value="ABC_TM1"/>
    <property type="match status" value="1"/>
</dbReference>
<evidence type="ECO:0000259" key="10">
    <source>
        <dbReference type="PROSITE" id="PS50928"/>
    </source>
</evidence>
<evidence type="ECO:0000256" key="4">
    <source>
        <dbReference type="ARBA" id="ARBA00022475"/>
    </source>
</evidence>
<accession>A0ABQ3DY38</accession>
<dbReference type="SUPFAM" id="SSF161098">
    <property type="entry name" value="MetI-like"/>
    <property type="match status" value="1"/>
</dbReference>
<dbReference type="InterPro" id="IPR000515">
    <property type="entry name" value="MetI-like"/>
</dbReference>
<protein>
    <submittedName>
        <fullName evidence="11">Amino acid ABC transporter</fullName>
    </submittedName>
</protein>
<dbReference type="Proteomes" id="UP000646745">
    <property type="component" value="Unassembled WGS sequence"/>
</dbReference>